<dbReference type="InterPro" id="IPR036670">
    <property type="entry name" value="SecA_X-link_sf"/>
</dbReference>
<organism evidence="20 21">
    <name type="scientific">Geochorda subterranea</name>
    <dbReference type="NCBI Taxonomy" id="3109564"/>
    <lineage>
        <taxon>Bacteria</taxon>
        <taxon>Bacillati</taxon>
        <taxon>Bacillota</taxon>
        <taxon>Limnochordia</taxon>
        <taxon>Limnochordales</taxon>
        <taxon>Geochordaceae</taxon>
        <taxon>Geochorda</taxon>
    </lineage>
</organism>
<evidence type="ECO:0000259" key="19">
    <source>
        <dbReference type="PROSITE" id="PS51196"/>
    </source>
</evidence>
<keyword evidence="13 15" id="KW-0811">Translocation</keyword>
<comment type="cofactor">
    <cofactor evidence="1">
        <name>Zn(2+)</name>
        <dbReference type="ChEBI" id="CHEBI:29105"/>
    </cofactor>
</comment>
<evidence type="ECO:0000313" key="20">
    <source>
        <dbReference type="EMBL" id="WRP13939.1"/>
    </source>
</evidence>
<dbReference type="EC" id="7.4.2.8" evidence="15"/>
<evidence type="ECO:0000256" key="8">
    <source>
        <dbReference type="ARBA" id="ARBA00022741"/>
    </source>
</evidence>
<evidence type="ECO:0000256" key="4">
    <source>
        <dbReference type="ARBA" id="ARBA00022448"/>
    </source>
</evidence>
<feature type="domain" description="Helicase ATP-binding" evidence="18">
    <location>
        <begin position="89"/>
        <end position="247"/>
    </location>
</feature>
<dbReference type="NCBIfam" id="NF009538">
    <property type="entry name" value="PRK12904.1"/>
    <property type="match status" value="1"/>
</dbReference>
<dbReference type="Pfam" id="PF02810">
    <property type="entry name" value="SEC-C"/>
    <property type="match status" value="1"/>
</dbReference>
<name>A0ABZ1BML9_9FIRM</name>
<dbReference type="PROSITE" id="PS51196">
    <property type="entry name" value="SECA_MOTOR_DEAD"/>
    <property type="match status" value="1"/>
</dbReference>
<dbReference type="SUPFAM" id="SSF81886">
    <property type="entry name" value="Helical scaffold and wing domains of SecA"/>
    <property type="match status" value="1"/>
</dbReference>
<keyword evidence="6 15" id="KW-0963">Cytoplasm</keyword>
<evidence type="ECO:0000256" key="2">
    <source>
        <dbReference type="ARBA" id="ARBA00004170"/>
    </source>
</evidence>
<comment type="catalytic activity">
    <reaction evidence="15">
        <text>ATP + H2O + cellular proteinSide 1 = ADP + phosphate + cellular proteinSide 2.</text>
        <dbReference type="EC" id="7.4.2.8"/>
    </reaction>
</comment>
<dbReference type="InterPro" id="IPR020937">
    <property type="entry name" value="SecA_CS"/>
</dbReference>
<feature type="compositionally biased region" description="Low complexity" evidence="17">
    <location>
        <begin position="896"/>
        <end position="919"/>
    </location>
</feature>
<dbReference type="Pfam" id="PF07516">
    <property type="entry name" value="SecA_SW"/>
    <property type="match status" value="1"/>
</dbReference>
<evidence type="ECO:0000256" key="11">
    <source>
        <dbReference type="ARBA" id="ARBA00022927"/>
    </source>
</evidence>
<proteinExistence type="inferred from homology"/>
<keyword evidence="14 15" id="KW-0472">Membrane</keyword>
<evidence type="ECO:0000256" key="15">
    <source>
        <dbReference type="HAMAP-Rule" id="MF_01382"/>
    </source>
</evidence>
<keyword evidence="12 15" id="KW-1278">Translocase</keyword>
<keyword evidence="10 15" id="KW-0067">ATP-binding</keyword>
<feature type="domain" description="SecA family profile" evidence="19">
    <location>
        <begin position="3"/>
        <end position="658"/>
    </location>
</feature>
<evidence type="ECO:0000256" key="16">
    <source>
        <dbReference type="RuleBase" id="RU003874"/>
    </source>
</evidence>
<dbReference type="CDD" id="cd17928">
    <property type="entry name" value="DEXDc_SecA"/>
    <property type="match status" value="1"/>
</dbReference>
<dbReference type="InterPro" id="IPR036266">
    <property type="entry name" value="SecA_Wing/Scaffold_sf"/>
</dbReference>
<evidence type="ECO:0000313" key="21">
    <source>
        <dbReference type="Proteomes" id="UP001333102"/>
    </source>
</evidence>
<dbReference type="HAMAP" id="MF_01382">
    <property type="entry name" value="SecA"/>
    <property type="match status" value="1"/>
</dbReference>
<dbReference type="InterPro" id="IPR000185">
    <property type="entry name" value="SecA"/>
</dbReference>
<dbReference type="InterPro" id="IPR044722">
    <property type="entry name" value="SecA_SF2_C"/>
</dbReference>
<evidence type="ECO:0000256" key="3">
    <source>
        <dbReference type="ARBA" id="ARBA00007650"/>
    </source>
</evidence>
<keyword evidence="9" id="KW-0862">Zinc</keyword>
<dbReference type="Proteomes" id="UP001333102">
    <property type="component" value="Chromosome"/>
</dbReference>
<comment type="subunit">
    <text evidence="15">Monomer and homodimer. Part of the essential Sec protein translocation apparatus which comprises SecA, SecYEG and auxiliary proteins SecDF. Other proteins may also be involved.</text>
</comment>
<keyword evidence="5 15" id="KW-1003">Cell membrane</keyword>
<dbReference type="Gene3D" id="3.40.50.300">
    <property type="entry name" value="P-loop containing nucleotide triphosphate hydrolases"/>
    <property type="match status" value="2"/>
</dbReference>
<reference evidence="21" key="1">
    <citation type="submission" date="2023-12" db="EMBL/GenBank/DDBJ databases">
        <title>Novel isolates from deep terrestrial aquifers shed light on the physiology and ecology of the class Limnochordia.</title>
        <authorList>
            <person name="Karnachuk O.V."/>
            <person name="Lukina A.P."/>
            <person name="Avakyan M.R."/>
            <person name="Kadnikov V."/>
            <person name="Begmatov S."/>
            <person name="Beletsky A.V."/>
            <person name="Mardanov A.V."/>
            <person name="Ravin N.V."/>
        </authorList>
    </citation>
    <scope>NUCLEOTIDE SEQUENCE [LARGE SCALE GENOMIC DNA]</scope>
    <source>
        <strain evidence="21">LN</strain>
    </source>
</reference>
<dbReference type="Pfam" id="PF21090">
    <property type="entry name" value="P-loop_SecA"/>
    <property type="match status" value="1"/>
</dbReference>
<dbReference type="NCBIfam" id="TIGR00963">
    <property type="entry name" value="secA"/>
    <property type="match status" value="1"/>
</dbReference>
<dbReference type="InterPro" id="IPR011116">
    <property type="entry name" value="SecA_Wing/Scaffold"/>
</dbReference>
<evidence type="ECO:0000256" key="12">
    <source>
        <dbReference type="ARBA" id="ARBA00022967"/>
    </source>
</evidence>
<protein>
    <recommendedName>
        <fullName evidence="15 16">Protein translocase subunit SecA</fullName>
        <ecNumber evidence="15">7.4.2.8</ecNumber>
    </recommendedName>
</protein>
<dbReference type="PROSITE" id="PS01312">
    <property type="entry name" value="SECA"/>
    <property type="match status" value="1"/>
</dbReference>
<keyword evidence="11 15" id="KW-0653">Protein transport</keyword>
<dbReference type="Pfam" id="PF01043">
    <property type="entry name" value="SecA_PP_bind"/>
    <property type="match status" value="1"/>
</dbReference>
<evidence type="ECO:0000256" key="9">
    <source>
        <dbReference type="ARBA" id="ARBA00022833"/>
    </source>
</evidence>
<dbReference type="CDD" id="cd18803">
    <property type="entry name" value="SF2_C_secA"/>
    <property type="match status" value="1"/>
</dbReference>
<accession>A0ABZ1BML9</accession>
<keyword evidence="8 15" id="KW-0547">Nucleotide-binding</keyword>
<comment type="similarity">
    <text evidence="3 15 16">Belongs to the SecA family.</text>
</comment>
<comment type="function">
    <text evidence="15">Part of the Sec protein translocase complex. Interacts with the SecYEG preprotein conducting channel. Has a central role in coupling the hydrolysis of ATP to the transfer of proteins into and across the cell membrane, serving as an ATP-driven molecular motor driving the stepwise translocation of polypeptide chains across the membrane.</text>
</comment>
<dbReference type="InterPro" id="IPR027417">
    <property type="entry name" value="P-loop_NTPase"/>
</dbReference>
<evidence type="ECO:0000256" key="7">
    <source>
        <dbReference type="ARBA" id="ARBA00022723"/>
    </source>
</evidence>
<feature type="binding site" evidence="15">
    <location>
        <position position="494"/>
    </location>
    <ligand>
        <name>ATP</name>
        <dbReference type="ChEBI" id="CHEBI:30616"/>
    </ligand>
</feature>
<keyword evidence="7" id="KW-0479">Metal-binding</keyword>
<keyword evidence="4 15" id="KW-0813">Transport</keyword>
<dbReference type="InterPro" id="IPR014018">
    <property type="entry name" value="SecA_motor_DEAD"/>
</dbReference>
<dbReference type="PROSITE" id="PS51192">
    <property type="entry name" value="HELICASE_ATP_BIND_1"/>
    <property type="match status" value="1"/>
</dbReference>
<dbReference type="PANTHER" id="PTHR30612">
    <property type="entry name" value="SECA INNER MEMBRANE COMPONENT OF SEC PROTEIN SECRETION SYSTEM"/>
    <property type="match status" value="1"/>
</dbReference>
<evidence type="ECO:0000256" key="1">
    <source>
        <dbReference type="ARBA" id="ARBA00001947"/>
    </source>
</evidence>
<dbReference type="Gene3D" id="3.90.1440.10">
    <property type="entry name" value="SecA, preprotein cross-linking domain"/>
    <property type="match status" value="1"/>
</dbReference>
<dbReference type="Pfam" id="PF07517">
    <property type="entry name" value="SecA_DEAD"/>
    <property type="match status" value="1"/>
</dbReference>
<dbReference type="InterPro" id="IPR014001">
    <property type="entry name" value="Helicase_ATP-bd"/>
</dbReference>
<dbReference type="Gene3D" id="1.10.3060.10">
    <property type="entry name" value="Helical scaffold and wing domains of SecA"/>
    <property type="match status" value="1"/>
</dbReference>
<dbReference type="SMART" id="SM00958">
    <property type="entry name" value="SecA_PP_bind"/>
    <property type="match status" value="1"/>
</dbReference>
<evidence type="ECO:0000256" key="5">
    <source>
        <dbReference type="ARBA" id="ARBA00022475"/>
    </source>
</evidence>
<evidence type="ECO:0000259" key="18">
    <source>
        <dbReference type="PROSITE" id="PS51192"/>
    </source>
</evidence>
<feature type="region of interest" description="Disordered" evidence="17">
    <location>
        <begin position="891"/>
        <end position="927"/>
    </location>
</feature>
<evidence type="ECO:0000256" key="14">
    <source>
        <dbReference type="ARBA" id="ARBA00023136"/>
    </source>
</evidence>
<keyword evidence="21" id="KW-1185">Reference proteome</keyword>
<dbReference type="InterPro" id="IPR011115">
    <property type="entry name" value="SecA_DEAD"/>
</dbReference>
<dbReference type="SUPFAM" id="SSF81767">
    <property type="entry name" value="Pre-protein crosslinking domain of SecA"/>
    <property type="match status" value="1"/>
</dbReference>
<dbReference type="SMART" id="SM00957">
    <property type="entry name" value="SecA_DEAD"/>
    <property type="match status" value="1"/>
</dbReference>
<sequence length="959" mass="108374">MGVLGLIKKVIDPNEREVRRLRGIVAQVNDLEPTVSALPDEALRAKTAEFRERIQRGATLDELLPEAFAVVREVARRTLGMRPFDVQVMGAVVLHEGRIAEMKTGEGKTLVATMPVYLNALLGRGVHVVTVNEYLARRDAEWMGAIYRFLGLSVGVITHDMGFAERRRAYACDVTYGTNNEFGFDYLRDNMVWDVSQMVQRELYYAIVDEVDSILIDEARTPLIISGPAEESTEHYYTMARLVPRLVAGEDYTVDEKARTVALTEAGVARVEKMLGVDNLYDQQHFQLTHYLLQALRAHALFKRDRDYVVKDGQVIIVDEFTGRLMFGRRYSDGLHQAIEAKEGVPIQRESQTLATITFQNYFRMYEKLAGMTGTAATEEAEFQKIYGMDVVVIPTNKPMIRIDYPDLVYKTERAKLEAVVQEIEEMHRTGRPVLVGTVSIEKSERLSEMLTRRGIPHVVLNAKYHDKEAQIVAQAGKLGAVTIATNMAGRGTDIVLGGNPEYLARERLKARGFTDDEVAQAVDRVRFANLRLGVDGRAASADGVASGGAIEPASDDGAARIDEAARLYVELLEQARRETEPEHRKVVELGGLHIIGTERHEARRIDNQLRGRSGRQGDPGSSRFYVSLEDDLMRLFAADWVRRFMDRLGWEEDQPIENMQLTRAIENAQKKVESRNFEIRRQVLAYDDVMNRQREVVYQQRRRVLTGQDLRESVLDMVARYVDALMATYADEKVHPEDWDLAQLAERIGDVINRPGAVSAQELEGLKRSELRERLVELVRQAYQQREQRLGAVTMRQLERLVLLRVIDAKWIDHLRAMDDLREGIGLRAYGQRDPLVEYKMEAFNMFNAMIASIQEDALRYLFRVQLVSPEQEEEQARLRLRHLQLNRTEDGVSPAAQRAARARAAPWPPGRAAAASGAPGGEGASVVQRRVGVKVGRNDPCPCGSGKKYKHCHGRNA</sequence>
<dbReference type="EMBL" id="CP141614">
    <property type="protein sequence ID" value="WRP13939.1"/>
    <property type="molecule type" value="Genomic_DNA"/>
</dbReference>
<dbReference type="PANTHER" id="PTHR30612:SF0">
    <property type="entry name" value="CHLOROPLAST PROTEIN-TRANSPORTING ATPASE"/>
    <property type="match status" value="1"/>
</dbReference>
<dbReference type="InterPro" id="IPR004027">
    <property type="entry name" value="SEC_C_motif"/>
</dbReference>
<feature type="binding site" evidence="15">
    <location>
        <begin position="105"/>
        <end position="109"/>
    </location>
    <ligand>
        <name>ATP</name>
        <dbReference type="ChEBI" id="CHEBI:30616"/>
    </ligand>
</feature>
<evidence type="ECO:0000256" key="10">
    <source>
        <dbReference type="ARBA" id="ARBA00022840"/>
    </source>
</evidence>
<comment type="subcellular location">
    <subcellularLocation>
        <location evidence="15">Cell membrane</location>
        <topology evidence="15">Peripheral membrane protein</topology>
        <orientation evidence="15">Cytoplasmic side</orientation>
    </subcellularLocation>
    <subcellularLocation>
        <location evidence="15">Cytoplasm</location>
    </subcellularLocation>
    <subcellularLocation>
        <location evidence="2">Membrane</location>
        <topology evidence="2">Peripheral membrane protein</topology>
    </subcellularLocation>
    <text evidence="15">Distribution is 50-50.</text>
</comment>
<feature type="binding site" evidence="15">
    <location>
        <position position="87"/>
    </location>
    <ligand>
        <name>ATP</name>
        <dbReference type="ChEBI" id="CHEBI:30616"/>
    </ligand>
</feature>
<evidence type="ECO:0000256" key="13">
    <source>
        <dbReference type="ARBA" id="ARBA00023010"/>
    </source>
</evidence>
<dbReference type="SUPFAM" id="SSF52540">
    <property type="entry name" value="P-loop containing nucleoside triphosphate hydrolases"/>
    <property type="match status" value="2"/>
</dbReference>
<dbReference type="Gene3D" id="3.10.450.50">
    <property type="match status" value="1"/>
</dbReference>
<evidence type="ECO:0000256" key="17">
    <source>
        <dbReference type="SAM" id="MobiDB-lite"/>
    </source>
</evidence>
<dbReference type="PRINTS" id="PR00906">
    <property type="entry name" value="SECA"/>
</dbReference>
<dbReference type="InterPro" id="IPR011130">
    <property type="entry name" value="SecA_preprotein_X-link_dom"/>
</dbReference>
<evidence type="ECO:0000256" key="6">
    <source>
        <dbReference type="ARBA" id="ARBA00022490"/>
    </source>
</evidence>
<gene>
    <name evidence="15 20" type="primary">secA</name>
    <name evidence="20" type="ORF">VLY81_10960</name>
</gene>